<proteinExistence type="predicted"/>
<dbReference type="Proteomes" id="UP001183390">
    <property type="component" value="Unassembled WGS sequence"/>
</dbReference>
<dbReference type="EMBL" id="JAVREP010000004">
    <property type="protein sequence ID" value="MDT0328408.1"/>
    <property type="molecule type" value="Genomic_DNA"/>
</dbReference>
<evidence type="ECO:0000313" key="2">
    <source>
        <dbReference type="EMBL" id="MDT0328408.1"/>
    </source>
</evidence>
<dbReference type="InterPro" id="IPR043917">
    <property type="entry name" value="DUF5753"/>
</dbReference>
<dbReference type="SUPFAM" id="SSF47413">
    <property type="entry name" value="lambda repressor-like DNA-binding domains"/>
    <property type="match status" value="1"/>
</dbReference>
<evidence type="ECO:0000313" key="3">
    <source>
        <dbReference type="Proteomes" id="UP001183390"/>
    </source>
</evidence>
<dbReference type="RefSeq" id="WP_311511133.1">
    <property type="nucleotide sequence ID" value="NZ_JAVREP010000004.1"/>
</dbReference>
<evidence type="ECO:0000259" key="1">
    <source>
        <dbReference type="SMART" id="SM00530"/>
    </source>
</evidence>
<reference evidence="3" key="1">
    <citation type="submission" date="2023-07" db="EMBL/GenBank/DDBJ databases">
        <title>30 novel species of actinomycetes from the DSMZ collection.</title>
        <authorList>
            <person name="Nouioui I."/>
        </authorList>
    </citation>
    <scope>NUCLEOTIDE SEQUENCE [LARGE SCALE GENOMIC DNA]</scope>
    <source>
        <strain evidence="3">DSM 44743</strain>
    </source>
</reference>
<gene>
    <name evidence="2" type="ORF">RM479_08280</name>
</gene>
<keyword evidence="3" id="KW-1185">Reference proteome</keyword>
<dbReference type="InterPro" id="IPR001387">
    <property type="entry name" value="Cro/C1-type_HTH"/>
</dbReference>
<accession>A0ABU2M745</accession>
<comment type="caution">
    <text evidence="2">The sequence shown here is derived from an EMBL/GenBank/DDBJ whole genome shotgun (WGS) entry which is preliminary data.</text>
</comment>
<protein>
    <submittedName>
        <fullName evidence="2">Helix-turn-helix transcriptional regulator</fullName>
    </submittedName>
</protein>
<dbReference type="SMART" id="SM00530">
    <property type="entry name" value="HTH_XRE"/>
    <property type="match status" value="1"/>
</dbReference>
<sequence>MPSSSRSSAQAAREAVASRLKEIRLDAGLTGVELAARCDWNKSKSSRIENAKTPPSDADIRAWCRACGADGQAEDLVAASRNAESLYVEWRRKQRAGLRRLQESYVPLYEQTGLFRIYSPNVVPGFLQTSGYITALFSAITDLDGDDDQDVEAAVEARMDRSRILRRGGHRFSMVLEESVLRYRMGETEVMAGQLGHLLSVMSLANVSVGIIPFAARRLVWPLEAFTVYDDHLVRVELTTAELAIQAPTEVETYIKAFGRLQKHAVYGPEARALITSAIEALD</sequence>
<feature type="domain" description="HTH cro/C1-type" evidence="1">
    <location>
        <begin position="19"/>
        <end position="74"/>
    </location>
</feature>
<dbReference type="Gene3D" id="1.10.260.40">
    <property type="entry name" value="lambda repressor-like DNA-binding domains"/>
    <property type="match status" value="1"/>
</dbReference>
<organism evidence="2 3">
    <name type="scientific">Nocardiopsis lambiniae</name>
    <dbReference type="NCBI Taxonomy" id="3075539"/>
    <lineage>
        <taxon>Bacteria</taxon>
        <taxon>Bacillati</taxon>
        <taxon>Actinomycetota</taxon>
        <taxon>Actinomycetes</taxon>
        <taxon>Streptosporangiales</taxon>
        <taxon>Nocardiopsidaceae</taxon>
        <taxon>Nocardiopsis</taxon>
    </lineage>
</organism>
<dbReference type="InterPro" id="IPR010982">
    <property type="entry name" value="Lambda_DNA-bd_dom_sf"/>
</dbReference>
<name>A0ABU2M745_9ACTN</name>
<dbReference type="CDD" id="cd00093">
    <property type="entry name" value="HTH_XRE"/>
    <property type="match status" value="1"/>
</dbReference>
<dbReference type="Pfam" id="PF13560">
    <property type="entry name" value="HTH_31"/>
    <property type="match status" value="1"/>
</dbReference>
<dbReference type="Pfam" id="PF19054">
    <property type="entry name" value="DUF5753"/>
    <property type="match status" value="1"/>
</dbReference>